<feature type="region of interest" description="Disordered" evidence="2">
    <location>
        <begin position="164"/>
        <end position="190"/>
    </location>
</feature>
<feature type="domain" description="N-acetylmuramoyl-L-alanine amidase" evidence="4">
    <location>
        <begin position="243"/>
        <end position="406"/>
    </location>
</feature>
<evidence type="ECO:0000256" key="2">
    <source>
        <dbReference type="SAM" id="MobiDB-lite"/>
    </source>
</evidence>
<feature type="chain" id="PRO_5012653884" evidence="3">
    <location>
        <begin position="32"/>
        <end position="657"/>
    </location>
</feature>
<keyword evidence="7" id="KW-1185">Reference proteome</keyword>
<dbReference type="SMART" id="SM00644">
    <property type="entry name" value="Ami_2"/>
    <property type="match status" value="1"/>
</dbReference>
<evidence type="ECO:0000256" key="1">
    <source>
        <dbReference type="ARBA" id="ARBA00007553"/>
    </source>
</evidence>
<comment type="similarity">
    <text evidence="1">Belongs to the N-acetylmuramoyl-L-alanine amidase 2 family.</text>
</comment>
<proteinExistence type="inferred from homology"/>
<dbReference type="InterPro" id="IPR015510">
    <property type="entry name" value="PGRP"/>
</dbReference>
<feature type="compositionally biased region" description="Acidic residues" evidence="2">
    <location>
        <begin position="164"/>
        <end position="177"/>
    </location>
</feature>
<feature type="domain" description="Peptidoglycan recognition protein family" evidence="5">
    <location>
        <begin position="231"/>
        <end position="377"/>
    </location>
</feature>
<feature type="compositionally biased region" description="Low complexity" evidence="2">
    <location>
        <begin position="433"/>
        <end position="456"/>
    </location>
</feature>
<protein>
    <submittedName>
        <fullName evidence="6">LGFP repeat-containing protein</fullName>
    </submittedName>
</protein>
<dbReference type="EMBL" id="PDJF01000001">
    <property type="protein sequence ID" value="PFG27783.1"/>
    <property type="molecule type" value="Genomic_DNA"/>
</dbReference>
<dbReference type="InterPro" id="IPR036505">
    <property type="entry name" value="Amidase/PGRP_sf"/>
</dbReference>
<evidence type="ECO:0000259" key="4">
    <source>
        <dbReference type="SMART" id="SM00644"/>
    </source>
</evidence>
<dbReference type="Proteomes" id="UP000221653">
    <property type="component" value="Unassembled WGS sequence"/>
</dbReference>
<dbReference type="SUPFAM" id="SSF55846">
    <property type="entry name" value="N-acetylmuramoyl-L-alanine amidase-like"/>
    <property type="match status" value="1"/>
</dbReference>
<comment type="caution">
    <text evidence="6">The sequence shown here is derived from an EMBL/GenBank/DDBJ whole genome shotgun (WGS) entry which is preliminary data.</text>
</comment>
<feature type="signal peptide" evidence="3">
    <location>
        <begin position="1"/>
        <end position="31"/>
    </location>
</feature>
<evidence type="ECO:0000313" key="6">
    <source>
        <dbReference type="EMBL" id="PFG27783.1"/>
    </source>
</evidence>
<dbReference type="Pfam" id="PF01510">
    <property type="entry name" value="Amidase_2"/>
    <property type="match status" value="1"/>
</dbReference>
<dbReference type="PANTHER" id="PTHR11022">
    <property type="entry name" value="PEPTIDOGLYCAN RECOGNITION PROTEIN"/>
    <property type="match status" value="1"/>
</dbReference>
<dbReference type="STRING" id="1724.GCA_001044175_02473"/>
<dbReference type="GO" id="GO:0008270">
    <property type="term" value="F:zinc ion binding"/>
    <property type="evidence" value="ECO:0007669"/>
    <property type="project" value="InterPro"/>
</dbReference>
<dbReference type="GO" id="GO:0009253">
    <property type="term" value="P:peptidoglycan catabolic process"/>
    <property type="evidence" value="ECO:0007669"/>
    <property type="project" value="InterPro"/>
</dbReference>
<dbReference type="GO" id="GO:0008745">
    <property type="term" value="F:N-acetylmuramoyl-L-alanine amidase activity"/>
    <property type="evidence" value="ECO:0007669"/>
    <property type="project" value="InterPro"/>
</dbReference>
<evidence type="ECO:0000313" key="7">
    <source>
        <dbReference type="Proteomes" id="UP000221653"/>
    </source>
</evidence>
<sequence length="657" mass="68658">MQQKRRLTAARPKPVAATVLAAALAVTAAFGGNKILNTDGPDAGNIEVLNESVSFDSGNNVLVDDPAIATQGDGSEGTARTVKEFTREEEFSQFALTWYGERDIAAFVRAEMPDGSWSPWYDMDPQDSGYINPNGINGTELIYHEPTHKVQVSTANIDYAGAEEGTDVDLPDTEQPAEEAPVPAEAPAPVNYDDIKPVADSDTGISAVFIDGNAEEGGIAPVQYSDAYGMPKVVSRSGWGAGAKNCSVDYAEPVSAITIHHTAGSNNYTPAQSAAQMRGYWNYHANTLGWCDIGYHALVDKYGTIYEGRAGGMNKGVIGAHAGGFNSNTWAISMMGNYTTTAPSQAMLKSVGELAGWRASVAGFHPQGSGTHYSEGSSYTFVPYGQAKTLPNIFAHRDVGYTTCPGDAAYAQMGTIRSIATQKYNAINAGTAGTTTTTATTTTTPPAVSNQVTTTTTPPPAPSGTPNVAQSSAPGGLSLSGIVNAIQSGDVAAIAGVVGTIAVVALTWAVKNGHLDLSKLGLNGNTEVLGGVSLKDIPPVVDKVAAFSSDSQLSQLWSHNRGTLGHVLGAARGPVGETSQGVAYQAFDNGIMVGNEATGPRALWGAIGDAWAQQGFDLGPLGLPLNEEHQWNGLIKVDFQGGNITWNPETNEVKINR</sequence>
<evidence type="ECO:0000256" key="3">
    <source>
        <dbReference type="SAM" id="SignalP"/>
    </source>
</evidence>
<dbReference type="InterPro" id="IPR013207">
    <property type="entry name" value="LGFP"/>
</dbReference>
<dbReference type="AlphaFoldDB" id="A0A2A9DMF9"/>
<accession>A0A2A9DMF9</accession>
<gene>
    <name evidence="6" type="ORF">ATK06_0862</name>
</gene>
<dbReference type="PANTHER" id="PTHR11022:SF41">
    <property type="entry name" value="PEPTIDOGLYCAN-RECOGNITION PROTEIN LC-RELATED"/>
    <property type="match status" value="1"/>
</dbReference>
<dbReference type="SMART" id="SM00701">
    <property type="entry name" value="PGRP"/>
    <property type="match status" value="1"/>
</dbReference>
<dbReference type="CDD" id="cd06583">
    <property type="entry name" value="PGRP"/>
    <property type="match status" value="1"/>
</dbReference>
<dbReference type="OrthoDB" id="514320at2"/>
<dbReference type="InterPro" id="IPR006619">
    <property type="entry name" value="PGRP_domain_met/bac"/>
</dbReference>
<feature type="compositionally biased region" description="Low complexity" evidence="2">
    <location>
        <begin position="178"/>
        <end position="190"/>
    </location>
</feature>
<organism evidence="6 7">
    <name type="scientific">Corynebacterium renale</name>
    <dbReference type="NCBI Taxonomy" id="1724"/>
    <lineage>
        <taxon>Bacteria</taxon>
        <taxon>Bacillati</taxon>
        <taxon>Actinomycetota</taxon>
        <taxon>Actinomycetes</taxon>
        <taxon>Mycobacteriales</taxon>
        <taxon>Corynebacteriaceae</taxon>
        <taxon>Corynebacterium</taxon>
    </lineage>
</organism>
<evidence type="ECO:0000259" key="5">
    <source>
        <dbReference type="SMART" id="SM00701"/>
    </source>
</evidence>
<dbReference type="InterPro" id="IPR002502">
    <property type="entry name" value="Amidase_domain"/>
</dbReference>
<name>A0A2A9DMF9_9CORY</name>
<keyword evidence="3" id="KW-0732">Signal</keyword>
<dbReference type="Pfam" id="PF08310">
    <property type="entry name" value="LGFP"/>
    <property type="match status" value="1"/>
</dbReference>
<reference evidence="6 7" key="1">
    <citation type="submission" date="2017-10" db="EMBL/GenBank/DDBJ databases">
        <title>Sequencing the genomes of 1000 actinobacteria strains.</title>
        <authorList>
            <person name="Klenk H.-P."/>
        </authorList>
    </citation>
    <scope>NUCLEOTIDE SEQUENCE [LARGE SCALE GENOMIC DNA]</scope>
    <source>
        <strain evidence="6 7">DSM 20688</strain>
    </source>
</reference>
<dbReference type="Gene3D" id="3.40.80.10">
    <property type="entry name" value="Peptidoglycan recognition protein-like"/>
    <property type="match status" value="1"/>
</dbReference>
<feature type="region of interest" description="Disordered" evidence="2">
    <location>
        <begin position="433"/>
        <end position="472"/>
    </location>
</feature>